<comment type="pathway">
    <text evidence="9">Protein modification; lipoprotein biosynthesis (signal peptide cleavage).</text>
</comment>
<protein>
    <recommendedName>
        <fullName evidence="9">Lipoprotein signal peptidase</fullName>
        <ecNumber evidence="9">3.4.23.36</ecNumber>
    </recommendedName>
    <alternativeName>
        <fullName evidence="9">Prolipoprotein signal peptidase</fullName>
    </alternativeName>
    <alternativeName>
        <fullName evidence="9">Signal peptidase II</fullName>
        <shortName evidence="9">SPase II</shortName>
    </alternativeName>
</protein>
<dbReference type="GO" id="GO:0005886">
    <property type="term" value="C:plasma membrane"/>
    <property type="evidence" value="ECO:0007669"/>
    <property type="project" value="UniProtKB-SubCell"/>
</dbReference>
<sequence length="212" mass="24004">MKYYKYYLLSLGVILLDQVVKLLVHFNMDMGMPGQIHVIGDFFKLYYLTNPGMAFGMKLGTEYGKLFLTLFRLVAMVGIGYYLYTLINKGVHKGMLICIAMILGGAIGNVIDSTFYGVFLDNAPVGSPTPWFYGQVVDMFYVDIWEGHIPDWIPFMGGKYMSLWPVFNIADASIFIGVFAILTFQKKFFHEEVEDKSTEEGAIQTETVEVEA</sequence>
<dbReference type="AlphaFoldDB" id="A0A1W2GCK8"/>
<dbReference type="UniPathway" id="UPA00665"/>
<comment type="catalytic activity">
    <reaction evidence="9">
        <text>Release of signal peptides from bacterial membrane prolipoproteins. Hydrolyzes -Xaa-Yaa-Zaa-|-(S,diacylglyceryl)Cys-, in which Xaa is hydrophobic (preferably Leu), and Yaa (Ala or Ser) and Zaa (Gly or Ala) have small, neutral side chains.</text>
        <dbReference type="EC" id="3.4.23.36"/>
    </reaction>
</comment>
<comment type="function">
    <text evidence="9">This protein specifically catalyzes the removal of signal peptides from prolipoproteins.</text>
</comment>
<comment type="similarity">
    <text evidence="1 9 10">Belongs to the peptidase A8 family.</text>
</comment>
<keyword evidence="8 9" id="KW-0472">Membrane</keyword>
<evidence type="ECO:0000256" key="7">
    <source>
        <dbReference type="ARBA" id="ARBA00022989"/>
    </source>
</evidence>
<evidence type="ECO:0000313" key="12">
    <source>
        <dbReference type="Proteomes" id="UP000192472"/>
    </source>
</evidence>
<feature type="active site" evidence="9">
    <location>
        <position position="138"/>
    </location>
</feature>
<feature type="transmembrane region" description="Helical" evidence="9">
    <location>
        <begin position="6"/>
        <end position="24"/>
    </location>
</feature>
<keyword evidence="5 9" id="KW-0064">Aspartyl protease</keyword>
<evidence type="ECO:0000256" key="10">
    <source>
        <dbReference type="RuleBase" id="RU004181"/>
    </source>
</evidence>
<proteinExistence type="inferred from homology"/>
<dbReference type="EMBL" id="FWYF01000002">
    <property type="protein sequence ID" value="SMD34026.1"/>
    <property type="molecule type" value="Genomic_DNA"/>
</dbReference>
<dbReference type="OrthoDB" id="9810259at2"/>
<dbReference type="GO" id="GO:0006508">
    <property type="term" value="P:proteolysis"/>
    <property type="evidence" value="ECO:0007669"/>
    <property type="project" value="UniProtKB-KW"/>
</dbReference>
<evidence type="ECO:0000256" key="5">
    <source>
        <dbReference type="ARBA" id="ARBA00022750"/>
    </source>
</evidence>
<evidence type="ECO:0000256" key="6">
    <source>
        <dbReference type="ARBA" id="ARBA00022801"/>
    </source>
</evidence>
<dbReference type="GO" id="GO:0004190">
    <property type="term" value="F:aspartic-type endopeptidase activity"/>
    <property type="evidence" value="ECO:0007669"/>
    <property type="project" value="UniProtKB-UniRule"/>
</dbReference>
<evidence type="ECO:0000256" key="2">
    <source>
        <dbReference type="ARBA" id="ARBA00022475"/>
    </source>
</evidence>
<dbReference type="PANTHER" id="PTHR33695:SF1">
    <property type="entry name" value="LIPOPROTEIN SIGNAL PEPTIDASE"/>
    <property type="match status" value="1"/>
</dbReference>
<evidence type="ECO:0000256" key="9">
    <source>
        <dbReference type="HAMAP-Rule" id="MF_00161"/>
    </source>
</evidence>
<evidence type="ECO:0000256" key="3">
    <source>
        <dbReference type="ARBA" id="ARBA00022670"/>
    </source>
</evidence>
<dbReference type="Pfam" id="PF01252">
    <property type="entry name" value="Peptidase_A8"/>
    <property type="match status" value="1"/>
</dbReference>
<dbReference type="Proteomes" id="UP000192472">
    <property type="component" value="Unassembled WGS sequence"/>
</dbReference>
<feature type="transmembrane region" description="Helical" evidence="9">
    <location>
        <begin position="96"/>
        <end position="119"/>
    </location>
</feature>
<dbReference type="InterPro" id="IPR001872">
    <property type="entry name" value="Peptidase_A8"/>
</dbReference>
<keyword evidence="2 9" id="KW-1003">Cell membrane</keyword>
<dbReference type="PRINTS" id="PR00781">
    <property type="entry name" value="LIPOSIGPTASE"/>
</dbReference>
<keyword evidence="3 9" id="KW-0645">Protease</keyword>
<keyword evidence="6 9" id="KW-0378">Hydrolase</keyword>
<dbReference type="NCBIfam" id="NF011369">
    <property type="entry name" value="PRK14788.1"/>
    <property type="match status" value="1"/>
</dbReference>
<name>A0A1W2GCK8_REIFA</name>
<dbReference type="EC" id="3.4.23.36" evidence="9"/>
<evidence type="ECO:0000256" key="1">
    <source>
        <dbReference type="ARBA" id="ARBA00006139"/>
    </source>
</evidence>
<accession>A0A1W2GCK8</accession>
<comment type="subcellular location">
    <subcellularLocation>
        <location evidence="9">Cell membrane</location>
        <topology evidence="9">Multi-pass membrane protein</topology>
    </subcellularLocation>
</comment>
<dbReference type="STRING" id="692418.SAMN04488029_1800"/>
<dbReference type="HAMAP" id="MF_00161">
    <property type="entry name" value="LspA"/>
    <property type="match status" value="1"/>
</dbReference>
<reference evidence="11 12" key="1">
    <citation type="submission" date="2017-04" db="EMBL/GenBank/DDBJ databases">
        <authorList>
            <person name="Afonso C.L."/>
            <person name="Miller P.J."/>
            <person name="Scott M.A."/>
            <person name="Spackman E."/>
            <person name="Goraichik I."/>
            <person name="Dimitrov K.M."/>
            <person name="Suarez D.L."/>
            <person name="Swayne D.E."/>
        </authorList>
    </citation>
    <scope>NUCLEOTIDE SEQUENCE [LARGE SCALE GENOMIC DNA]</scope>
    <source>
        <strain evidence="11 12">DSM 26133</strain>
    </source>
</reference>
<feature type="transmembrane region" description="Helical" evidence="9">
    <location>
        <begin position="63"/>
        <end position="84"/>
    </location>
</feature>
<feature type="active site" evidence="9">
    <location>
        <position position="171"/>
    </location>
</feature>
<gene>
    <name evidence="9" type="primary">lspA</name>
    <name evidence="11" type="ORF">SAMN04488029_1800</name>
</gene>
<dbReference type="RefSeq" id="WP_084372438.1">
    <property type="nucleotide sequence ID" value="NZ_FWYF01000002.1"/>
</dbReference>
<dbReference type="PANTHER" id="PTHR33695">
    <property type="entry name" value="LIPOPROTEIN SIGNAL PEPTIDASE"/>
    <property type="match status" value="1"/>
</dbReference>
<feature type="transmembrane region" description="Helical" evidence="9">
    <location>
        <begin position="163"/>
        <end position="184"/>
    </location>
</feature>
<keyword evidence="4 9" id="KW-0812">Transmembrane</keyword>
<keyword evidence="12" id="KW-1185">Reference proteome</keyword>
<evidence type="ECO:0000256" key="8">
    <source>
        <dbReference type="ARBA" id="ARBA00023136"/>
    </source>
</evidence>
<keyword evidence="7 9" id="KW-1133">Transmembrane helix</keyword>
<evidence type="ECO:0000256" key="4">
    <source>
        <dbReference type="ARBA" id="ARBA00022692"/>
    </source>
</evidence>
<organism evidence="11 12">
    <name type="scientific">Reichenbachiella faecimaris</name>
    <dbReference type="NCBI Taxonomy" id="692418"/>
    <lineage>
        <taxon>Bacteria</taxon>
        <taxon>Pseudomonadati</taxon>
        <taxon>Bacteroidota</taxon>
        <taxon>Cytophagia</taxon>
        <taxon>Cytophagales</taxon>
        <taxon>Reichenbachiellaceae</taxon>
        <taxon>Reichenbachiella</taxon>
    </lineage>
</organism>
<evidence type="ECO:0000313" key="11">
    <source>
        <dbReference type="EMBL" id="SMD34026.1"/>
    </source>
</evidence>